<dbReference type="PANTHER" id="PTHR36838">
    <property type="entry name" value="AUXIN EFFLUX CARRIER FAMILY PROTEIN"/>
    <property type="match status" value="1"/>
</dbReference>
<evidence type="ECO:0000256" key="4">
    <source>
        <dbReference type="ARBA" id="ARBA00022692"/>
    </source>
</evidence>
<reference evidence="8 9" key="1">
    <citation type="submission" date="2024-09" db="EMBL/GenBank/DDBJ databases">
        <authorList>
            <person name="Sun Q."/>
            <person name="Mori K."/>
        </authorList>
    </citation>
    <scope>NUCLEOTIDE SEQUENCE [LARGE SCALE GENOMIC DNA]</scope>
    <source>
        <strain evidence="8 9">NCAIM B.02604</strain>
    </source>
</reference>
<evidence type="ECO:0000256" key="6">
    <source>
        <dbReference type="ARBA" id="ARBA00023136"/>
    </source>
</evidence>
<dbReference type="PANTHER" id="PTHR36838:SF3">
    <property type="entry name" value="TRANSPORTER AUXIN EFFLUX CARRIER EC FAMILY"/>
    <property type="match status" value="1"/>
</dbReference>
<evidence type="ECO:0000256" key="1">
    <source>
        <dbReference type="ARBA" id="ARBA00004141"/>
    </source>
</evidence>
<dbReference type="RefSeq" id="WP_377460514.1">
    <property type="nucleotide sequence ID" value="NZ_JBHLUB010000032.1"/>
</dbReference>
<evidence type="ECO:0000256" key="3">
    <source>
        <dbReference type="ARBA" id="ARBA00022475"/>
    </source>
</evidence>
<feature type="transmembrane region" description="Helical" evidence="7">
    <location>
        <begin position="124"/>
        <end position="144"/>
    </location>
</feature>
<feature type="transmembrane region" description="Helical" evidence="7">
    <location>
        <begin position="65"/>
        <end position="83"/>
    </location>
</feature>
<evidence type="ECO:0000256" key="7">
    <source>
        <dbReference type="SAM" id="Phobius"/>
    </source>
</evidence>
<keyword evidence="5 7" id="KW-1133">Transmembrane helix</keyword>
<gene>
    <name evidence="8" type="ORF">ACFFFR_11270</name>
</gene>
<dbReference type="Proteomes" id="UP001589862">
    <property type="component" value="Unassembled WGS sequence"/>
</dbReference>
<keyword evidence="6 7" id="KW-0472">Membrane</keyword>
<sequence length="330" mass="34965">MIQVLSGFAIVWVIILIGYFIGRTNVLGPNAESVLSRTAFFVASPALLFETLAQANIKEVLGPQMGVAALSAFAAVGLYFLIARFLFRKRTAGELVIGALSSSMVNSANLGIPIATYVLGSASFAAPVLMFQLAIYTPIYVTALDTITGEHEKHVAKIGPDGAPVQRVRPPWHVTLGRIGLQILKNPLIVGSFAGILFSWQQWPVPDVLNAPVELIAGAAVPCMLLAFGISLVGSKPLQKSSNRRMDVGVATVLKLVAQPIIAFFLAQFLFQLEGHQLLAAVVLASLPAAQNVFVAASRYQVGLVVAKDSVLVTTIAAIPAMIAIALLLN</sequence>
<organism evidence="8 9">
    <name type="scientific">Micrococcoides hystricis</name>
    <dbReference type="NCBI Taxonomy" id="1572761"/>
    <lineage>
        <taxon>Bacteria</taxon>
        <taxon>Bacillati</taxon>
        <taxon>Actinomycetota</taxon>
        <taxon>Actinomycetes</taxon>
        <taxon>Micrococcales</taxon>
        <taxon>Micrococcaceae</taxon>
        <taxon>Micrococcoides</taxon>
    </lineage>
</organism>
<feature type="transmembrane region" description="Helical" evidence="7">
    <location>
        <begin position="95"/>
        <end position="118"/>
    </location>
</feature>
<name>A0ABV6PDK9_9MICC</name>
<comment type="subcellular location">
    <subcellularLocation>
        <location evidence="1">Membrane</location>
        <topology evidence="1">Multi-pass membrane protein</topology>
    </subcellularLocation>
</comment>
<keyword evidence="3" id="KW-1003">Cell membrane</keyword>
<evidence type="ECO:0000313" key="8">
    <source>
        <dbReference type="EMBL" id="MFC0582948.1"/>
    </source>
</evidence>
<dbReference type="EMBL" id="JBHLUB010000032">
    <property type="protein sequence ID" value="MFC0582948.1"/>
    <property type="molecule type" value="Genomic_DNA"/>
</dbReference>
<evidence type="ECO:0000256" key="5">
    <source>
        <dbReference type="ARBA" id="ARBA00022989"/>
    </source>
</evidence>
<accession>A0ABV6PDK9</accession>
<protein>
    <submittedName>
        <fullName evidence="8">AEC family transporter</fullName>
    </submittedName>
</protein>
<dbReference type="Pfam" id="PF03547">
    <property type="entry name" value="Mem_trans"/>
    <property type="match status" value="1"/>
</dbReference>
<keyword evidence="2" id="KW-0813">Transport</keyword>
<evidence type="ECO:0000256" key="2">
    <source>
        <dbReference type="ARBA" id="ARBA00022448"/>
    </source>
</evidence>
<feature type="transmembrane region" description="Helical" evidence="7">
    <location>
        <begin position="310"/>
        <end position="329"/>
    </location>
</feature>
<feature type="transmembrane region" description="Helical" evidence="7">
    <location>
        <begin position="246"/>
        <end position="271"/>
    </location>
</feature>
<comment type="caution">
    <text evidence="8">The sequence shown here is derived from an EMBL/GenBank/DDBJ whole genome shotgun (WGS) entry which is preliminary data.</text>
</comment>
<feature type="transmembrane region" description="Helical" evidence="7">
    <location>
        <begin position="277"/>
        <end position="298"/>
    </location>
</feature>
<feature type="transmembrane region" description="Helical" evidence="7">
    <location>
        <begin position="6"/>
        <end position="22"/>
    </location>
</feature>
<feature type="transmembrane region" description="Helical" evidence="7">
    <location>
        <begin position="183"/>
        <end position="203"/>
    </location>
</feature>
<proteinExistence type="predicted"/>
<keyword evidence="4 7" id="KW-0812">Transmembrane</keyword>
<keyword evidence="9" id="KW-1185">Reference proteome</keyword>
<feature type="transmembrane region" description="Helical" evidence="7">
    <location>
        <begin position="215"/>
        <end position="234"/>
    </location>
</feature>
<evidence type="ECO:0000313" key="9">
    <source>
        <dbReference type="Proteomes" id="UP001589862"/>
    </source>
</evidence>
<dbReference type="InterPro" id="IPR004776">
    <property type="entry name" value="Mem_transp_PIN-like"/>
</dbReference>